<proteinExistence type="predicted"/>
<dbReference type="RefSeq" id="WP_106987514.1">
    <property type="nucleotide sequence ID" value="NZ_DBGCOW010000041.1"/>
</dbReference>
<evidence type="ECO:0000313" key="3">
    <source>
        <dbReference type="Proteomes" id="UP000241201"/>
    </source>
</evidence>
<accession>A0A2T3G1G6</accession>
<comment type="caution">
    <text evidence="2">The sequence shown here is derived from an EMBL/GenBank/DDBJ whole genome shotgun (WGS) entry which is preliminary data.</text>
</comment>
<evidence type="ECO:0008006" key="4">
    <source>
        <dbReference type="Google" id="ProtNLM"/>
    </source>
</evidence>
<evidence type="ECO:0000313" key="2">
    <source>
        <dbReference type="EMBL" id="PST41394.1"/>
    </source>
</evidence>
<dbReference type="GeneID" id="77470347"/>
<reference evidence="3" key="1">
    <citation type="submission" date="2018-03" db="EMBL/GenBank/DDBJ databases">
        <title>Lachnoclostridium SNUG30370 gen.nov., sp.nov., isolated from human faeces.</title>
        <authorList>
            <person name="Seo B."/>
            <person name="Jeon K."/>
            <person name="Ko G."/>
        </authorList>
    </citation>
    <scope>NUCLEOTIDE SEQUENCE [LARGE SCALE GENOMIC DNA]</scope>
    <source>
        <strain evidence="3">SNUG30370</strain>
    </source>
</reference>
<protein>
    <recommendedName>
        <fullName evidence="4">DUF4829 domain-containing protein</fullName>
    </recommendedName>
</protein>
<keyword evidence="1" id="KW-0732">Signal</keyword>
<evidence type="ECO:0000256" key="1">
    <source>
        <dbReference type="SAM" id="SignalP"/>
    </source>
</evidence>
<dbReference type="EMBL" id="PYLP01000003">
    <property type="protein sequence ID" value="PST41394.1"/>
    <property type="molecule type" value="Genomic_DNA"/>
</dbReference>
<gene>
    <name evidence="2" type="ORF">C7U55_04435</name>
</gene>
<feature type="chain" id="PRO_5038545847" description="DUF4829 domain-containing protein" evidence="1">
    <location>
        <begin position="24"/>
        <end position="133"/>
    </location>
</feature>
<keyword evidence="3" id="KW-1185">Reference proteome</keyword>
<sequence>MVTKKFYKIILCLLLIMCVGCQRKEVKVRTIYSDIYTEEEIQEAIDVIKKEFSKDWKGCTLKEIYYAGDDKALFTSYAKQYQGEEAIVLKTNFHTNYFAWKIGLNSNCDYEDYQWILIRNNNGKWKHVDGGYG</sequence>
<organism evidence="2 3">
    <name type="scientific">Faecalibacillus faecis</name>
    <dbReference type="NCBI Taxonomy" id="1982628"/>
    <lineage>
        <taxon>Bacteria</taxon>
        <taxon>Bacillati</taxon>
        <taxon>Bacillota</taxon>
        <taxon>Erysipelotrichia</taxon>
        <taxon>Erysipelotrichales</taxon>
        <taxon>Coprobacillaceae</taxon>
        <taxon>Faecalibacillus</taxon>
    </lineage>
</organism>
<feature type="signal peptide" evidence="1">
    <location>
        <begin position="1"/>
        <end position="23"/>
    </location>
</feature>
<dbReference type="Proteomes" id="UP000241201">
    <property type="component" value="Unassembled WGS sequence"/>
</dbReference>
<dbReference type="AlphaFoldDB" id="A0A2T3G1G6"/>
<name>A0A2T3G1G6_9FIRM</name>